<dbReference type="PROSITE" id="PS51353">
    <property type="entry name" value="ARSC"/>
    <property type="match status" value="1"/>
</dbReference>
<evidence type="ECO:0000256" key="1">
    <source>
        <dbReference type="PROSITE-ProRule" id="PRU01282"/>
    </source>
</evidence>
<dbReference type="EMBL" id="AP012057">
    <property type="protein sequence ID" value="BAN03236.1"/>
    <property type="molecule type" value="Genomic_DNA"/>
</dbReference>
<evidence type="ECO:0000313" key="2">
    <source>
        <dbReference type="EMBL" id="BAN03236.1"/>
    </source>
</evidence>
<dbReference type="AlphaFoldDB" id="A0A6C7EGZ5"/>
<dbReference type="Pfam" id="PF03960">
    <property type="entry name" value="ArsC"/>
    <property type="match status" value="1"/>
</dbReference>
<keyword evidence="2" id="KW-0560">Oxidoreductase</keyword>
<keyword evidence="3" id="KW-1185">Reference proteome</keyword>
<dbReference type="InterPro" id="IPR036249">
    <property type="entry name" value="Thioredoxin-like_sf"/>
</dbReference>
<sequence>MRIAEELGVDANVVLYIKEPPDEDTLRDIISKLEDPATDLVRRDSKFKKLELTDDDVATDDQIVEILVKHKQLLQRPLVVTADKAIIGRPKTRVTELLS</sequence>
<dbReference type="Gene3D" id="3.40.30.10">
    <property type="entry name" value="Glutaredoxin"/>
    <property type="match status" value="1"/>
</dbReference>
<gene>
    <name evidence="2" type="ORF">YM304_29220</name>
</gene>
<dbReference type="GO" id="GO:0008794">
    <property type="term" value="F:arsenate reductase (glutaredoxin) activity"/>
    <property type="evidence" value="ECO:0007669"/>
    <property type="project" value="UniProtKB-EC"/>
</dbReference>
<organism evidence="2 3">
    <name type="scientific">Ilumatobacter coccineus (strain NBRC 103263 / KCTC 29153 / YM16-304)</name>
    <dbReference type="NCBI Taxonomy" id="1313172"/>
    <lineage>
        <taxon>Bacteria</taxon>
        <taxon>Bacillati</taxon>
        <taxon>Actinomycetota</taxon>
        <taxon>Acidimicrobiia</taxon>
        <taxon>Acidimicrobiales</taxon>
        <taxon>Ilumatobacteraceae</taxon>
        <taxon>Ilumatobacter</taxon>
    </lineage>
</organism>
<dbReference type="SUPFAM" id="SSF52833">
    <property type="entry name" value="Thioredoxin-like"/>
    <property type="match status" value="1"/>
</dbReference>
<dbReference type="EC" id="1.20.4.1" evidence="2"/>
<proteinExistence type="inferred from homology"/>
<comment type="similarity">
    <text evidence="1">Belongs to the ArsC family.</text>
</comment>
<dbReference type="KEGG" id="aym:YM304_29220"/>
<dbReference type="RefSeq" id="WP_015442483.1">
    <property type="nucleotide sequence ID" value="NC_020520.1"/>
</dbReference>
<protein>
    <submittedName>
        <fullName evidence="2">Arsenate reductase</fullName>
        <ecNumber evidence="2">1.20.4.1</ecNumber>
    </submittedName>
</protein>
<accession>A0A6C7EGZ5</accession>
<evidence type="ECO:0000313" key="3">
    <source>
        <dbReference type="Proteomes" id="UP000011863"/>
    </source>
</evidence>
<name>A0A6C7EGZ5_ILUCY</name>
<dbReference type="PANTHER" id="PTHR30041:SF4">
    <property type="entry name" value="ARSENATE REDUCTASE"/>
    <property type="match status" value="1"/>
</dbReference>
<reference evidence="2 3" key="1">
    <citation type="journal article" date="2013" name="Int. J. Syst. Evol. Microbiol.">
        <title>Ilumatobacter nonamiense sp. nov. and Ilumatobacter coccineum sp. nov., isolated from seashore sand.</title>
        <authorList>
            <person name="Matsumoto A."/>
            <person name="Kasai H."/>
            <person name="Matsuo Y."/>
            <person name="Shizuri Y."/>
            <person name="Ichikawa N."/>
            <person name="Fujita N."/>
            <person name="Omura S."/>
            <person name="Takahashi Y."/>
        </authorList>
    </citation>
    <scope>NUCLEOTIDE SEQUENCE [LARGE SCALE GENOMIC DNA]</scope>
    <source>
        <strain evidence="3">NBRC 103263 / KCTC 29153 / YM16-304</strain>
    </source>
</reference>
<dbReference type="Proteomes" id="UP000011863">
    <property type="component" value="Chromosome"/>
</dbReference>
<dbReference type="PANTHER" id="PTHR30041">
    <property type="entry name" value="ARSENATE REDUCTASE"/>
    <property type="match status" value="1"/>
</dbReference>
<dbReference type="InterPro" id="IPR006660">
    <property type="entry name" value="Arsenate_reductase-like"/>
</dbReference>